<sequence>MTTVLISGASVAGPTLAYWLHKYGFHTTVLERTQELRAGYGGHAVDLFGPAVEIASKMRVLPRVQAARTMTERLFFDREGKRPLEVDLKRIVAGISDQHVEIMRGELATILHDATKNDVEYVFGDSIATLDDTANGVHVTFEHSSARRTFDLVIGADGLHSNVRRLTFGPENDYRTFLGGYLAAFTVPNYLDLQGEMRAYNTPGKLAGLYGVRQTGEARAAFIFLRDDELDYDYRDTEQQKRLVQREYANVGWEIPRLLQELEHADDFYLDSISQIVMDTWSRGRVTLVGDAGYSPAPAVGGGTSIAMVGAYVLAGELRQANGDHTTAFPEYEQAMRQIVTRFRTVGPTTMKTIVPRTKAQIATTAAMLRVVPKLPISLQRTLSNFQGGVAKAIESITLRDYEPATPAVPGFPVTLQRNTGSPE</sequence>
<dbReference type="InterPro" id="IPR051704">
    <property type="entry name" value="FAD_aromatic-hydroxylase"/>
</dbReference>
<dbReference type="Gene3D" id="3.50.50.60">
    <property type="entry name" value="FAD/NAD(P)-binding domain"/>
    <property type="match status" value="1"/>
</dbReference>
<dbReference type="PRINTS" id="PR00420">
    <property type="entry name" value="RNGMNOXGNASE"/>
</dbReference>
<keyword evidence="2" id="KW-0503">Monooxygenase</keyword>
<dbReference type="InterPro" id="IPR036188">
    <property type="entry name" value="FAD/NAD-bd_sf"/>
</dbReference>
<evidence type="ECO:0000259" key="1">
    <source>
        <dbReference type="Pfam" id="PF01494"/>
    </source>
</evidence>
<dbReference type="EMBL" id="JBHRZH010000001">
    <property type="protein sequence ID" value="MFC3759250.1"/>
    <property type="molecule type" value="Genomic_DNA"/>
</dbReference>
<dbReference type="PANTHER" id="PTHR46865">
    <property type="entry name" value="OXIDOREDUCTASE-RELATED"/>
    <property type="match status" value="1"/>
</dbReference>
<feature type="domain" description="FAD-binding" evidence="1">
    <location>
        <begin position="2"/>
        <end position="319"/>
    </location>
</feature>
<organism evidence="2 3">
    <name type="scientific">Tenggerimyces flavus</name>
    <dbReference type="NCBI Taxonomy" id="1708749"/>
    <lineage>
        <taxon>Bacteria</taxon>
        <taxon>Bacillati</taxon>
        <taxon>Actinomycetota</taxon>
        <taxon>Actinomycetes</taxon>
        <taxon>Propionibacteriales</taxon>
        <taxon>Nocardioidaceae</taxon>
        <taxon>Tenggerimyces</taxon>
    </lineage>
</organism>
<proteinExistence type="predicted"/>
<dbReference type="RefSeq" id="WP_205122340.1">
    <property type="nucleotide sequence ID" value="NZ_JAFBCM010000001.1"/>
</dbReference>
<protein>
    <submittedName>
        <fullName evidence="2">FAD-dependent monooxygenase</fullName>
    </submittedName>
</protein>
<dbReference type="PANTHER" id="PTHR46865:SF2">
    <property type="entry name" value="MONOOXYGENASE"/>
    <property type="match status" value="1"/>
</dbReference>
<comment type="caution">
    <text evidence="2">The sequence shown here is derived from an EMBL/GenBank/DDBJ whole genome shotgun (WGS) entry which is preliminary data.</text>
</comment>
<dbReference type="Gene3D" id="3.30.9.10">
    <property type="entry name" value="D-Amino Acid Oxidase, subunit A, domain 2"/>
    <property type="match status" value="1"/>
</dbReference>
<evidence type="ECO:0000313" key="2">
    <source>
        <dbReference type="EMBL" id="MFC3759250.1"/>
    </source>
</evidence>
<dbReference type="GO" id="GO:0004497">
    <property type="term" value="F:monooxygenase activity"/>
    <property type="evidence" value="ECO:0007669"/>
    <property type="project" value="UniProtKB-KW"/>
</dbReference>
<evidence type="ECO:0000313" key="3">
    <source>
        <dbReference type="Proteomes" id="UP001595699"/>
    </source>
</evidence>
<accession>A0ABV7Y4S7</accession>
<dbReference type="Pfam" id="PF01494">
    <property type="entry name" value="FAD_binding_3"/>
    <property type="match status" value="1"/>
</dbReference>
<keyword evidence="3" id="KW-1185">Reference proteome</keyword>
<dbReference type="SUPFAM" id="SSF51905">
    <property type="entry name" value="FAD/NAD(P)-binding domain"/>
    <property type="match status" value="1"/>
</dbReference>
<keyword evidence="2" id="KW-0560">Oxidoreductase</keyword>
<dbReference type="InterPro" id="IPR002938">
    <property type="entry name" value="FAD-bd"/>
</dbReference>
<gene>
    <name evidence="2" type="ORF">ACFOUW_00230</name>
</gene>
<reference evidence="3" key="1">
    <citation type="journal article" date="2019" name="Int. J. Syst. Evol. Microbiol.">
        <title>The Global Catalogue of Microorganisms (GCM) 10K type strain sequencing project: providing services to taxonomists for standard genome sequencing and annotation.</title>
        <authorList>
            <consortium name="The Broad Institute Genomics Platform"/>
            <consortium name="The Broad Institute Genome Sequencing Center for Infectious Disease"/>
            <person name="Wu L."/>
            <person name="Ma J."/>
        </authorList>
    </citation>
    <scope>NUCLEOTIDE SEQUENCE [LARGE SCALE GENOMIC DNA]</scope>
    <source>
        <strain evidence="3">CGMCC 4.7241</strain>
    </source>
</reference>
<dbReference type="Proteomes" id="UP001595699">
    <property type="component" value="Unassembled WGS sequence"/>
</dbReference>
<name>A0ABV7Y4S7_9ACTN</name>